<name>A0ABU3SNS5_9MICO</name>
<dbReference type="EMBL" id="JAWDIT010000004">
    <property type="protein sequence ID" value="MDU0346458.1"/>
    <property type="molecule type" value="Genomic_DNA"/>
</dbReference>
<evidence type="ECO:0000313" key="3">
    <source>
        <dbReference type="Proteomes" id="UP001261125"/>
    </source>
</evidence>
<feature type="transmembrane region" description="Helical" evidence="1">
    <location>
        <begin position="41"/>
        <end position="63"/>
    </location>
</feature>
<sequence length="232" mass="24603">MDDLARWTAALTTMVGLGVTLGLNPALYAATADALAQNTRVVARVGWMVAGLATGATVLYLALQSFDPTEFVAAAERGTTEAVLDRRVDLAAGAVFLAGAVAVGIWRLRRPAQPPHRSTASSHAHGWSSYVLGVSCSIVGFTTLPIMYMTGRVADGVSDHPLLRWLAYAVFLAALVAPFVLLATAWMRFPTTAARVNGVYMRLIEKDHRVLYAVVLLVAGVACVILGVVPGR</sequence>
<feature type="transmembrane region" description="Helical" evidence="1">
    <location>
        <begin position="90"/>
        <end position="108"/>
    </location>
</feature>
<comment type="caution">
    <text evidence="2">The sequence shown here is derived from an EMBL/GenBank/DDBJ whole genome shotgun (WGS) entry which is preliminary data.</text>
</comment>
<feature type="transmembrane region" description="Helical" evidence="1">
    <location>
        <begin position="210"/>
        <end position="229"/>
    </location>
</feature>
<evidence type="ECO:0008006" key="4">
    <source>
        <dbReference type="Google" id="ProtNLM"/>
    </source>
</evidence>
<accession>A0ABU3SNS5</accession>
<evidence type="ECO:0000256" key="1">
    <source>
        <dbReference type="SAM" id="Phobius"/>
    </source>
</evidence>
<dbReference type="RefSeq" id="WP_316004775.1">
    <property type="nucleotide sequence ID" value="NZ_JAWDIT010000004.1"/>
</dbReference>
<dbReference type="Proteomes" id="UP001261125">
    <property type="component" value="Unassembled WGS sequence"/>
</dbReference>
<reference evidence="2 3" key="1">
    <citation type="submission" date="2023-09" db="EMBL/GenBank/DDBJ databases">
        <title>Microbacterium fusihabitans sp. nov., Microbacterium phycihabitans sp. nov., and Microbacterium cervinum sp. nov., isolated from dried seaweeds of beach.</title>
        <authorList>
            <person name="Lee S.D."/>
        </authorList>
    </citation>
    <scope>NUCLEOTIDE SEQUENCE [LARGE SCALE GENOMIC DNA]</scope>
    <source>
        <strain evidence="2 3">KSW2-29</strain>
    </source>
</reference>
<gene>
    <name evidence="2" type="ORF">RWH44_12200</name>
</gene>
<keyword evidence="1" id="KW-0472">Membrane</keyword>
<proteinExistence type="predicted"/>
<keyword evidence="3" id="KW-1185">Reference proteome</keyword>
<evidence type="ECO:0000313" key="2">
    <source>
        <dbReference type="EMBL" id="MDU0346458.1"/>
    </source>
</evidence>
<protein>
    <recommendedName>
        <fullName evidence="4">Sap-like sulfolipid-1-addressing protein</fullName>
    </recommendedName>
</protein>
<keyword evidence="1" id="KW-1133">Transmembrane helix</keyword>
<organism evidence="2 3">
    <name type="scientific">Microbacterium phycohabitans</name>
    <dbReference type="NCBI Taxonomy" id="3075993"/>
    <lineage>
        <taxon>Bacteria</taxon>
        <taxon>Bacillati</taxon>
        <taxon>Actinomycetota</taxon>
        <taxon>Actinomycetes</taxon>
        <taxon>Micrococcales</taxon>
        <taxon>Microbacteriaceae</taxon>
        <taxon>Microbacterium</taxon>
    </lineage>
</organism>
<feature type="transmembrane region" description="Helical" evidence="1">
    <location>
        <begin position="6"/>
        <end position="29"/>
    </location>
</feature>
<feature type="transmembrane region" description="Helical" evidence="1">
    <location>
        <begin position="168"/>
        <end position="189"/>
    </location>
</feature>
<feature type="transmembrane region" description="Helical" evidence="1">
    <location>
        <begin position="129"/>
        <end position="148"/>
    </location>
</feature>
<keyword evidence="1" id="KW-0812">Transmembrane</keyword>